<evidence type="ECO:0000256" key="4">
    <source>
        <dbReference type="ARBA" id="ARBA00022475"/>
    </source>
</evidence>
<evidence type="ECO:0000256" key="3">
    <source>
        <dbReference type="ARBA" id="ARBA00022448"/>
    </source>
</evidence>
<dbReference type="SMART" id="SM00382">
    <property type="entry name" value="AAA"/>
    <property type="match status" value="2"/>
</dbReference>
<feature type="domain" description="ABC transporter" evidence="9">
    <location>
        <begin position="14"/>
        <end position="264"/>
    </location>
</feature>
<protein>
    <submittedName>
        <fullName evidence="10">ABC transporter ATP-binding protein</fullName>
    </submittedName>
</protein>
<dbReference type="PROSITE" id="PS00211">
    <property type="entry name" value="ABC_TRANSPORTER_1"/>
    <property type="match status" value="2"/>
</dbReference>
<evidence type="ECO:0000313" key="11">
    <source>
        <dbReference type="Proteomes" id="UP001548832"/>
    </source>
</evidence>
<dbReference type="PANTHER" id="PTHR43297">
    <property type="entry name" value="OLIGOPEPTIDE TRANSPORT ATP-BINDING PROTEIN APPD"/>
    <property type="match status" value="1"/>
</dbReference>
<evidence type="ECO:0000259" key="9">
    <source>
        <dbReference type="PROSITE" id="PS50893"/>
    </source>
</evidence>
<keyword evidence="4" id="KW-1003">Cell membrane</keyword>
<dbReference type="GO" id="GO:0005524">
    <property type="term" value="F:ATP binding"/>
    <property type="evidence" value="ECO:0007669"/>
    <property type="project" value="UniProtKB-KW"/>
</dbReference>
<dbReference type="InterPro" id="IPR013563">
    <property type="entry name" value="Oligopep_ABC_C"/>
</dbReference>
<dbReference type="SUPFAM" id="SSF52540">
    <property type="entry name" value="P-loop containing nucleoside triphosphate hydrolases"/>
    <property type="match status" value="2"/>
</dbReference>
<evidence type="ECO:0000313" key="10">
    <source>
        <dbReference type="EMBL" id="MET2832168.1"/>
    </source>
</evidence>
<reference evidence="10 11" key="1">
    <citation type="submission" date="2024-06" db="EMBL/GenBank/DDBJ databases">
        <authorList>
            <person name="Kim D.-U."/>
        </authorList>
    </citation>
    <scope>NUCLEOTIDE SEQUENCE [LARGE SCALE GENOMIC DNA]</scope>
    <source>
        <strain evidence="10 11">KACC15460</strain>
    </source>
</reference>
<feature type="compositionally biased region" description="Basic and acidic residues" evidence="8">
    <location>
        <begin position="577"/>
        <end position="586"/>
    </location>
</feature>
<evidence type="ECO:0000256" key="8">
    <source>
        <dbReference type="SAM" id="MobiDB-lite"/>
    </source>
</evidence>
<dbReference type="InterPro" id="IPR027417">
    <property type="entry name" value="P-loop_NTPase"/>
</dbReference>
<dbReference type="NCBIfam" id="NF007739">
    <property type="entry name" value="PRK10419.1"/>
    <property type="match status" value="2"/>
</dbReference>
<dbReference type="InterPro" id="IPR003593">
    <property type="entry name" value="AAA+_ATPase"/>
</dbReference>
<comment type="caution">
    <text evidence="10">The sequence shown here is derived from an EMBL/GenBank/DDBJ whole genome shotgun (WGS) entry which is preliminary data.</text>
</comment>
<dbReference type="Proteomes" id="UP001548832">
    <property type="component" value="Unassembled WGS sequence"/>
</dbReference>
<sequence>MSTDAEPRKGGTLLQIRDLVISGQSNDQWHPIVNGVSLTLGRGEVVGLVGESGAGKSTIGLAAMGFARPGCRFDRGEVVFDGVDLLKLEERQRRKLRGTRIAYVAQSASASFNPAHRLMDQVVETAMVSGSLSRKAAEARAIDLFEKLRLPEPTEIGKRYPHQVSGGQLQRAMVAMAMSCRPSLIIFDEPTTALDVTTQVEVLSAIRDVVEQHETAALFITHDLAVVSQMAHRIVVLRNGAVVEEANTRGILDSPREEYTKSLWAVRKIHKPEAPSSDNVLAIEGISVSYGPRNPLALRNVSLDVQRGRTLSIVGESGSGKSTLARVIAGLMPPLAGKLVFNGTQLPPAVKDRDRDQLRRIQLIYQSPDAALNPRQTVRTAIGRRLELYFGMRGRIRDRRVVELLEMIDLSGRYIDRLPSELSGGQKQRVCIARALAAQPEIIICDEITSSLDQIVQAEILKLLLRLQAELSVSYVFISHDIATVSAISDQIIVMNKGEIVEQGSKTSVLSPPHPAYTDLLLASVPQMDPEWLTRLLQQRRSEVSDGSASGRTFAGGNVGAVPHEWLQDQPPQRSNPRKDASDVNQ</sequence>
<accession>A0ABV2DRW1</accession>
<dbReference type="PANTHER" id="PTHR43297:SF2">
    <property type="entry name" value="DIPEPTIDE TRANSPORT ATP-BINDING PROTEIN DPPD"/>
    <property type="match status" value="1"/>
</dbReference>
<dbReference type="Pfam" id="PF00005">
    <property type="entry name" value="ABC_tran"/>
    <property type="match status" value="2"/>
</dbReference>
<keyword evidence="11" id="KW-1185">Reference proteome</keyword>
<dbReference type="PROSITE" id="PS50893">
    <property type="entry name" value="ABC_TRANSPORTER_2"/>
    <property type="match status" value="2"/>
</dbReference>
<evidence type="ECO:0000256" key="1">
    <source>
        <dbReference type="ARBA" id="ARBA00004417"/>
    </source>
</evidence>
<feature type="domain" description="ABC transporter" evidence="9">
    <location>
        <begin position="281"/>
        <end position="522"/>
    </location>
</feature>
<dbReference type="CDD" id="cd03257">
    <property type="entry name" value="ABC_NikE_OppD_transporters"/>
    <property type="match status" value="2"/>
</dbReference>
<dbReference type="InterPro" id="IPR050388">
    <property type="entry name" value="ABC_Ni/Peptide_Import"/>
</dbReference>
<evidence type="ECO:0000256" key="2">
    <source>
        <dbReference type="ARBA" id="ARBA00005417"/>
    </source>
</evidence>
<dbReference type="Gene3D" id="3.40.50.300">
    <property type="entry name" value="P-loop containing nucleotide triphosphate hydrolases"/>
    <property type="match status" value="2"/>
</dbReference>
<keyword evidence="3" id="KW-0813">Transport</keyword>
<dbReference type="RefSeq" id="WP_354464391.1">
    <property type="nucleotide sequence ID" value="NZ_JBEWSZ010000007.1"/>
</dbReference>
<comment type="similarity">
    <text evidence="2">Belongs to the ABC transporter superfamily.</text>
</comment>
<name>A0ABV2DRW1_9HYPH</name>
<evidence type="ECO:0000256" key="7">
    <source>
        <dbReference type="ARBA" id="ARBA00023136"/>
    </source>
</evidence>
<evidence type="ECO:0000256" key="6">
    <source>
        <dbReference type="ARBA" id="ARBA00022840"/>
    </source>
</evidence>
<comment type="subcellular location">
    <subcellularLocation>
        <location evidence="1">Cell inner membrane</location>
        <topology evidence="1">Peripheral membrane protein</topology>
    </subcellularLocation>
</comment>
<dbReference type="InterPro" id="IPR017871">
    <property type="entry name" value="ABC_transporter-like_CS"/>
</dbReference>
<dbReference type="Pfam" id="PF08352">
    <property type="entry name" value="oligo_HPY"/>
    <property type="match status" value="1"/>
</dbReference>
<dbReference type="InterPro" id="IPR003439">
    <property type="entry name" value="ABC_transporter-like_ATP-bd"/>
</dbReference>
<proteinExistence type="inferred from homology"/>
<evidence type="ECO:0000256" key="5">
    <source>
        <dbReference type="ARBA" id="ARBA00022741"/>
    </source>
</evidence>
<dbReference type="EMBL" id="JBEWSZ010000007">
    <property type="protein sequence ID" value="MET2832168.1"/>
    <property type="molecule type" value="Genomic_DNA"/>
</dbReference>
<organism evidence="10 11">
    <name type="scientific">Mesorhizobium shangrilense</name>
    <dbReference type="NCBI Taxonomy" id="460060"/>
    <lineage>
        <taxon>Bacteria</taxon>
        <taxon>Pseudomonadati</taxon>
        <taxon>Pseudomonadota</taxon>
        <taxon>Alphaproteobacteria</taxon>
        <taxon>Hyphomicrobiales</taxon>
        <taxon>Phyllobacteriaceae</taxon>
        <taxon>Mesorhizobium</taxon>
    </lineage>
</organism>
<gene>
    <name evidence="10" type="ORF">ABVQ20_35005</name>
</gene>
<keyword evidence="5" id="KW-0547">Nucleotide-binding</keyword>
<feature type="region of interest" description="Disordered" evidence="8">
    <location>
        <begin position="544"/>
        <end position="586"/>
    </location>
</feature>
<keyword evidence="7" id="KW-0472">Membrane</keyword>
<keyword evidence="6 10" id="KW-0067">ATP-binding</keyword>